<protein>
    <submittedName>
        <fullName evidence="2">Uncharacterized protein</fullName>
    </submittedName>
</protein>
<sequence>MKTPRKALSAAMVVAAVTASVTMSPPASAAAVTIRIQYDYTTVVREMVGLAVCPTNQVLLSRSHRGDENGYTTYHCGWIFINDEQVQVHTANVWTPSQGLKESKSDFVAPPDQALVGRWHTGDENGLTKYETATLTWRGQPVRLINPVWSSWYKESKHASQAGYNQVMTGRTHNGDENGSTRYQYATVAFYES</sequence>
<evidence type="ECO:0000313" key="2">
    <source>
        <dbReference type="EMBL" id="GAA2881775.1"/>
    </source>
</evidence>
<gene>
    <name evidence="2" type="ORF">GCM10010517_44830</name>
</gene>
<dbReference type="RefSeq" id="WP_344974780.1">
    <property type="nucleotide sequence ID" value="NZ_BAAAVI010000032.1"/>
</dbReference>
<evidence type="ECO:0000256" key="1">
    <source>
        <dbReference type="SAM" id="SignalP"/>
    </source>
</evidence>
<feature type="signal peptide" evidence="1">
    <location>
        <begin position="1"/>
        <end position="29"/>
    </location>
</feature>
<reference evidence="2 3" key="1">
    <citation type="journal article" date="2019" name="Int. J. Syst. Evol. Microbiol.">
        <title>The Global Catalogue of Microorganisms (GCM) 10K type strain sequencing project: providing services to taxonomists for standard genome sequencing and annotation.</title>
        <authorList>
            <consortium name="The Broad Institute Genomics Platform"/>
            <consortium name="The Broad Institute Genome Sequencing Center for Infectious Disease"/>
            <person name="Wu L."/>
            <person name="Ma J."/>
        </authorList>
    </citation>
    <scope>NUCLEOTIDE SEQUENCE [LARGE SCALE GENOMIC DNA]</scope>
    <source>
        <strain evidence="2 3">JCM 6242</strain>
    </source>
</reference>
<dbReference type="Proteomes" id="UP001500831">
    <property type="component" value="Unassembled WGS sequence"/>
</dbReference>
<organism evidence="2 3">
    <name type="scientific">Streptosporangium fragile</name>
    <dbReference type="NCBI Taxonomy" id="46186"/>
    <lineage>
        <taxon>Bacteria</taxon>
        <taxon>Bacillati</taxon>
        <taxon>Actinomycetota</taxon>
        <taxon>Actinomycetes</taxon>
        <taxon>Streptosporangiales</taxon>
        <taxon>Streptosporangiaceae</taxon>
        <taxon>Streptosporangium</taxon>
    </lineage>
</organism>
<name>A0ABN3W1D3_9ACTN</name>
<keyword evidence="1" id="KW-0732">Signal</keyword>
<keyword evidence="3" id="KW-1185">Reference proteome</keyword>
<evidence type="ECO:0000313" key="3">
    <source>
        <dbReference type="Proteomes" id="UP001500831"/>
    </source>
</evidence>
<comment type="caution">
    <text evidence="2">The sequence shown here is derived from an EMBL/GenBank/DDBJ whole genome shotgun (WGS) entry which is preliminary data.</text>
</comment>
<dbReference type="EMBL" id="BAAAVI010000032">
    <property type="protein sequence ID" value="GAA2881775.1"/>
    <property type="molecule type" value="Genomic_DNA"/>
</dbReference>
<accession>A0ABN3W1D3</accession>
<proteinExistence type="predicted"/>
<feature type="chain" id="PRO_5045115682" evidence="1">
    <location>
        <begin position="30"/>
        <end position="193"/>
    </location>
</feature>